<dbReference type="Gene3D" id="3.40.50.11310">
    <property type="entry name" value="Bacterial phosphonate metabolism protein PhnH"/>
    <property type="match status" value="1"/>
</dbReference>
<protein>
    <submittedName>
        <fullName evidence="1">Phosphonate C-P lyase system protein PhnH</fullName>
    </submittedName>
</protein>
<reference evidence="1 2" key="1">
    <citation type="submission" date="2019-08" db="EMBL/GenBank/DDBJ databases">
        <authorList>
            <person name="Peeters C."/>
        </authorList>
    </citation>
    <scope>NUCLEOTIDE SEQUENCE [LARGE SCALE GENOMIC DNA]</scope>
    <source>
        <strain evidence="1 2">LMG 30175</strain>
    </source>
</reference>
<dbReference type="SUPFAM" id="SSF159709">
    <property type="entry name" value="PhnH-like"/>
    <property type="match status" value="1"/>
</dbReference>
<dbReference type="NCBIfam" id="TIGR03292">
    <property type="entry name" value="PhnH_redo"/>
    <property type="match status" value="1"/>
</dbReference>
<dbReference type="GO" id="GO:0016829">
    <property type="term" value="F:lyase activity"/>
    <property type="evidence" value="ECO:0007669"/>
    <property type="project" value="UniProtKB-KW"/>
</dbReference>
<accession>A0A5E4WDD3</accession>
<dbReference type="OrthoDB" id="9814509at2"/>
<dbReference type="AlphaFoldDB" id="A0A5E4WDD3"/>
<sequence>MPTTSAPLASAPACAQTEALAPDWSQLQPGFADPVHDAQRVFRALLDALARPGQLRDVGVVLPASNEAGIAARAALLALADAETPVWLQRPMPALSAALRFHTGAPVLSGRDAQSQAHFALLTETAHWPALDAFSLGSLEAPEHSTTLLIDVTALAAGWHSADGVRLRLRGPGVAEHADVTVHGLPSRFWAEHAALAPQFPCGLDLWLAAGATVLGVPRTTRVEVC</sequence>
<name>A0A5E4WDD3_9BURK</name>
<dbReference type="Pfam" id="PF05845">
    <property type="entry name" value="PhnH"/>
    <property type="match status" value="1"/>
</dbReference>
<gene>
    <name evidence="1" type="ORF">PTE30175_03138</name>
</gene>
<dbReference type="InterPro" id="IPR038058">
    <property type="entry name" value="PhnH-like_sp"/>
</dbReference>
<dbReference type="PIRSF" id="PIRSF020680">
    <property type="entry name" value="PhnH"/>
    <property type="match status" value="1"/>
</dbReference>
<organism evidence="1 2">
    <name type="scientific">Pandoraea terrae</name>
    <dbReference type="NCBI Taxonomy" id="1537710"/>
    <lineage>
        <taxon>Bacteria</taxon>
        <taxon>Pseudomonadati</taxon>
        <taxon>Pseudomonadota</taxon>
        <taxon>Betaproteobacteria</taxon>
        <taxon>Burkholderiales</taxon>
        <taxon>Burkholderiaceae</taxon>
        <taxon>Pandoraea</taxon>
    </lineage>
</organism>
<dbReference type="Proteomes" id="UP000414233">
    <property type="component" value="Unassembled WGS sequence"/>
</dbReference>
<dbReference type="GO" id="GO:0019634">
    <property type="term" value="P:organic phosphonate metabolic process"/>
    <property type="evidence" value="ECO:0007669"/>
    <property type="project" value="InterPro"/>
</dbReference>
<evidence type="ECO:0000313" key="1">
    <source>
        <dbReference type="EMBL" id="VVE22588.1"/>
    </source>
</evidence>
<proteinExistence type="predicted"/>
<keyword evidence="2" id="KW-1185">Reference proteome</keyword>
<dbReference type="RefSeq" id="WP_150697983.1">
    <property type="nucleotide sequence ID" value="NZ_CABPRZ010000012.1"/>
</dbReference>
<keyword evidence="1" id="KW-0456">Lyase</keyword>
<evidence type="ECO:0000313" key="2">
    <source>
        <dbReference type="Proteomes" id="UP000414233"/>
    </source>
</evidence>
<dbReference type="InterPro" id="IPR008772">
    <property type="entry name" value="Phosphonate_metab_PhnH"/>
</dbReference>
<dbReference type="EMBL" id="CABPRZ010000012">
    <property type="protein sequence ID" value="VVE22588.1"/>
    <property type="molecule type" value="Genomic_DNA"/>
</dbReference>